<accession>A0A4S2HB48</accession>
<organism evidence="2 3">
    <name type="scientific">Marinicauda pacifica</name>
    <dbReference type="NCBI Taxonomy" id="1133559"/>
    <lineage>
        <taxon>Bacteria</taxon>
        <taxon>Pseudomonadati</taxon>
        <taxon>Pseudomonadota</taxon>
        <taxon>Alphaproteobacteria</taxon>
        <taxon>Maricaulales</taxon>
        <taxon>Maricaulaceae</taxon>
        <taxon>Marinicauda</taxon>
    </lineage>
</organism>
<feature type="signal peptide" evidence="1">
    <location>
        <begin position="1"/>
        <end position="21"/>
    </location>
</feature>
<evidence type="ECO:0008006" key="4">
    <source>
        <dbReference type="Google" id="ProtNLM"/>
    </source>
</evidence>
<feature type="chain" id="PRO_5020775218" description="DUF4154 domain-containing protein" evidence="1">
    <location>
        <begin position="22"/>
        <end position="169"/>
    </location>
</feature>
<gene>
    <name evidence="2" type="ORF">E5162_08875</name>
</gene>
<dbReference type="RefSeq" id="WP_135944883.1">
    <property type="nucleotide sequence ID" value="NZ_BMEI01000002.1"/>
</dbReference>
<reference evidence="2 3" key="1">
    <citation type="journal article" date="2013" name="Int. J. Syst. Evol. Microbiol.">
        <title>Marinicauda pacifica gen. nov., sp. nov., a prosthecate alphaproteobacterium of the family Hyphomonadaceae isolated from deep seawater.</title>
        <authorList>
            <person name="Zhang X.Y."/>
            <person name="Li G.W."/>
            <person name="Wang C.S."/>
            <person name="Zhang Y.J."/>
            <person name="Xu X.W."/>
            <person name="Li H."/>
            <person name="Liu A."/>
            <person name="Liu C."/>
            <person name="Xie B.B."/>
            <person name="Qin Q.L."/>
            <person name="Xu Z."/>
            <person name="Chen X.L."/>
            <person name="Zhou B.C."/>
            <person name="Zhang Y.Z."/>
        </authorList>
    </citation>
    <scope>NUCLEOTIDE SEQUENCE [LARGE SCALE GENOMIC DNA]</scope>
    <source>
        <strain evidence="2 3">P-1 km-3</strain>
    </source>
</reference>
<dbReference type="EMBL" id="SRXV01000002">
    <property type="protein sequence ID" value="TGY93165.1"/>
    <property type="molecule type" value="Genomic_DNA"/>
</dbReference>
<keyword evidence="1" id="KW-0732">Signal</keyword>
<comment type="caution">
    <text evidence="2">The sequence shown here is derived from an EMBL/GenBank/DDBJ whole genome shotgun (WGS) entry which is preliminary data.</text>
</comment>
<sequence>MKHTLFLALAGGLLMAGTAHAETTQRDLEVIGRAVSFMQGGSGSDRTVAIVYDAASAAEAEALHALMSGGMSAGRVTLTSRLVPASDASSVAGADAAIMLGAAASSPTATAVTSQGVLTVSTDLGCVQSGACVMGVQSSPAVRILLNRGAASTANVSFETAFSMMVEEL</sequence>
<name>A0A4S2HB48_9PROT</name>
<dbReference type="Proteomes" id="UP000305451">
    <property type="component" value="Unassembled WGS sequence"/>
</dbReference>
<evidence type="ECO:0000256" key="1">
    <source>
        <dbReference type="SAM" id="SignalP"/>
    </source>
</evidence>
<evidence type="ECO:0000313" key="2">
    <source>
        <dbReference type="EMBL" id="TGY93165.1"/>
    </source>
</evidence>
<keyword evidence="3" id="KW-1185">Reference proteome</keyword>
<evidence type="ECO:0000313" key="3">
    <source>
        <dbReference type="Proteomes" id="UP000305451"/>
    </source>
</evidence>
<protein>
    <recommendedName>
        <fullName evidence="4">DUF4154 domain-containing protein</fullName>
    </recommendedName>
</protein>
<dbReference type="AlphaFoldDB" id="A0A4S2HB48"/>
<dbReference type="OrthoDB" id="7914856at2"/>
<proteinExistence type="predicted"/>